<sequence length="151" mass="17550">MEKNQPVVLTGLMGLMDPLHWRASTDWVTHNSQRNFQFFSTHFGASKVQEYPEYVAYVTPMFSSDDWLNPDLGLLFMLMFLGPIASKQILFCFSLQLVCMCVLAIWLECTEDAGEIIFVPSGWYHQFHNLEDTISINHNWFNAYNLSWVVN</sequence>
<dbReference type="PANTHER" id="PTHR12480:SF6">
    <property type="entry name" value="2-OXOGLUTARATE AND IRON-DEPENDENT OXYGENASE JMJD4"/>
    <property type="match status" value="1"/>
</dbReference>
<evidence type="ECO:0000313" key="3">
    <source>
        <dbReference type="Proteomes" id="UP000289340"/>
    </source>
</evidence>
<proteinExistence type="predicted"/>
<dbReference type="PROSITE" id="PS51184">
    <property type="entry name" value="JMJC"/>
    <property type="match status" value="1"/>
</dbReference>
<protein>
    <submittedName>
        <fullName evidence="2">JmjC domain-containing protein 4 isoform B</fullName>
    </submittedName>
</protein>
<dbReference type="Pfam" id="PF02373">
    <property type="entry name" value="JmjC"/>
    <property type="match status" value="1"/>
</dbReference>
<name>A0A445KBD8_GLYSO</name>
<accession>A0A445KBD8</accession>
<keyword evidence="3" id="KW-1185">Reference proteome</keyword>
<dbReference type="GO" id="GO:0016706">
    <property type="term" value="F:2-oxoglutarate-dependent dioxygenase activity"/>
    <property type="evidence" value="ECO:0007669"/>
    <property type="project" value="TreeGrafter"/>
</dbReference>
<dbReference type="SUPFAM" id="SSF51197">
    <property type="entry name" value="Clavaminate synthase-like"/>
    <property type="match status" value="1"/>
</dbReference>
<dbReference type="AlphaFoldDB" id="A0A445KBD8"/>
<reference evidence="2 3" key="1">
    <citation type="submission" date="2018-09" db="EMBL/GenBank/DDBJ databases">
        <title>A high-quality reference genome of wild soybean provides a powerful tool to mine soybean genomes.</title>
        <authorList>
            <person name="Xie M."/>
            <person name="Chung C.Y.L."/>
            <person name="Li M.-W."/>
            <person name="Wong F.-L."/>
            <person name="Chan T.-F."/>
            <person name="Lam H.-M."/>
        </authorList>
    </citation>
    <scope>NUCLEOTIDE SEQUENCE [LARGE SCALE GENOMIC DNA]</scope>
    <source>
        <strain evidence="3">cv. W05</strain>
        <tissue evidence="2">Hypocotyl of etiolated seedlings</tissue>
    </source>
</reference>
<dbReference type="Gene3D" id="2.60.120.650">
    <property type="entry name" value="Cupin"/>
    <property type="match status" value="1"/>
</dbReference>
<evidence type="ECO:0000259" key="1">
    <source>
        <dbReference type="PROSITE" id="PS51184"/>
    </source>
</evidence>
<dbReference type="PANTHER" id="PTHR12480">
    <property type="entry name" value="ARGININE DEMETHYLASE AND LYSYL-HYDROXYLASE JMJD"/>
    <property type="match status" value="1"/>
</dbReference>
<dbReference type="GO" id="GO:0045905">
    <property type="term" value="P:positive regulation of translational termination"/>
    <property type="evidence" value="ECO:0007669"/>
    <property type="project" value="TreeGrafter"/>
</dbReference>
<comment type="caution">
    <text evidence="2">The sequence shown here is derived from an EMBL/GenBank/DDBJ whole genome shotgun (WGS) entry which is preliminary data.</text>
</comment>
<dbReference type="InterPro" id="IPR003347">
    <property type="entry name" value="JmjC_dom"/>
</dbReference>
<evidence type="ECO:0000313" key="2">
    <source>
        <dbReference type="EMBL" id="RZC08117.1"/>
    </source>
</evidence>
<dbReference type="InterPro" id="IPR050910">
    <property type="entry name" value="JMJD6_ArgDemeth/LysHydrox"/>
</dbReference>
<dbReference type="GO" id="GO:0005634">
    <property type="term" value="C:nucleus"/>
    <property type="evidence" value="ECO:0007669"/>
    <property type="project" value="TreeGrafter"/>
</dbReference>
<dbReference type="GO" id="GO:0043565">
    <property type="term" value="F:sequence-specific DNA binding"/>
    <property type="evidence" value="ECO:0007669"/>
    <property type="project" value="TreeGrafter"/>
</dbReference>
<gene>
    <name evidence="2" type="ORF">D0Y65_015035</name>
</gene>
<feature type="domain" description="JmjC" evidence="1">
    <location>
        <begin position="1"/>
        <end position="151"/>
    </location>
</feature>
<dbReference type="GO" id="GO:0005737">
    <property type="term" value="C:cytoplasm"/>
    <property type="evidence" value="ECO:0007669"/>
    <property type="project" value="TreeGrafter"/>
</dbReference>
<organism evidence="2 3">
    <name type="scientific">Glycine soja</name>
    <name type="common">Wild soybean</name>
    <dbReference type="NCBI Taxonomy" id="3848"/>
    <lineage>
        <taxon>Eukaryota</taxon>
        <taxon>Viridiplantae</taxon>
        <taxon>Streptophyta</taxon>
        <taxon>Embryophyta</taxon>
        <taxon>Tracheophyta</taxon>
        <taxon>Spermatophyta</taxon>
        <taxon>Magnoliopsida</taxon>
        <taxon>eudicotyledons</taxon>
        <taxon>Gunneridae</taxon>
        <taxon>Pentapetalae</taxon>
        <taxon>rosids</taxon>
        <taxon>fabids</taxon>
        <taxon>Fabales</taxon>
        <taxon>Fabaceae</taxon>
        <taxon>Papilionoideae</taxon>
        <taxon>50 kb inversion clade</taxon>
        <taxon>NPAAA clade</taxon>
        <taxon>indigoferoid/millettioid clade</taxon>
        <taxon>Phaseoleae</taxon>
        <taxon>Glycine</taxon>
        <taxon>Glycine subgen. Soja</taxon>
    </lineage>
</organism>
<dbReference type="Proteomes" id="UP000289340">
    <property type="component" value="Chromosome 6"/>
</dbReference>
<dbReference type="EMBL" id="QZWG01000006">
    <property type="protein sequence ID" value="RZC08117.1"/>
    <property type="molecule type" value="Genomic_DNA"/>
</dbReference>